<feature type="domain" description="CARDB" evidence="2">
    <location>
        <begin position="299"/>
        <end position="367"/>
    </location>
</feature>
<keyword evidence="5" id="KW-1185">Reference proteome</keyword>
<dbReference type="Gene3D" id="2.60.120.200">
    <property type="match status" value="1"/>
</dbReference>
<accession>A0ABS8AUP0</accession>
<evidence type="ECO:0000259" key="3">
    <source>
        <dbReference type="Pfam" id="PF18962"/>
    </source>
</evidence>
<feature type="chain" id="PRO_5045915041" evidence="1">
    <location>
        <begin position="33"/>
        <end position="818"/>
    </location>
</feature>
<dbReference type="Gene3D" id="2.60.40.10">
    <property type="entry name" value="Immunoglobulins"/>
    <property type="match status" value="1"/>
</dbReference>
<protein>
    <submittedName>
        <fullName evidence="4">Choice-of-anchor J domain-containing protein</fullName>
    </submittedName>
</protein>
<evidence type="ECO:0000256" key="1">
    <source>
        <dbReference type="SAM" id="SignalP"/>
    </source>
</evidence>
<dbReference type="Proteomes" id="UP001165296">
    <property type="component" value="Unassembled WGS sequence"/>
</dbReference>
<dbReference type="InterPro" id="IPR026444">
    <property type="entry name" value="Secre_tail"/>
</dbReference>
<organism evidence="4 5">
    <name type="scientific">Hymenobacter lucidus</name>
    <dbReference type="NCBI Taxonomy" id="2880930"/>
    <lineage>
        <taxon>Bacteria</taxon>
        <taxon>Pseudomonadati</taxon>
        <taxon>Bacteroidota</taxon>
        <taxon>Cytophagia</taxon>
        <taxon>Cytophagales</taxon>
        <taxon>Hymenobacteraceae</taxon>
        <taxon>Hymenobacter</taxon>
    </lineage>
</organism>
<dbReference type="Pfam" id="PF07705">
    <property type="entry name" value="CARDB"/>
    <property type="match status" value="1"/>
</dbReference>
<dbReference type="RefSeq" id="WP_226177784.1">
    <property type="nucleotide sequence ID" value="NZ_JAJADR010000005.1"/>
</dbReference>
<gene>
    <name evidence="4" type="ORF">LGH74_18200</name>
</gene>
<comment type="caution">
    <text evidence="4">The sequence shown here is derived from an EMBL/GenBank/DDBJ whole genome shotgun (WGS) entry which is preliminary data.</text>
</comment>
<feature type="signal peptide" evidence="1">
    <location>
        <begin position="1"/>
        <end position="32"/>
    </location>
</feature>
<evidence type="ECO:0000259" key="2">
    <source>
        <dbReference type="Pfam" id="PF07705"/>
    </source>
</evidence>
<dbReference type="NCBIfam" id="TIGR04183">
    <property type="entry name" value="Por_Secre_tail"/>
    <property type="match status" value="1"/>
</dbReference>
<feature type="domain" description="Secretion system C-terminal sorting" evidence="3">
    <location>
        <begin position="742"/>
        <end position="814"/>
    </location>
</feature>
<dbReference type="InterPro" id="IPR013783">
    <property type="entry name" value="Ig-like_fold"/>
</dbReference>
<dbReference type="Pfam" id="PF18962">
    <property type="entry name" value="Por_Secre_tail"/>
    <property type="match status" value="1"/>
</dbReference>
<dbReference type="InterPro" id="IPR011635">
    <property type="entry name" value="CARDB"/>
</dbReference>
<reference evidence="4" key="1">
    <citation type="submission" date="2021-10" db="EMBL/GenBank/DDBJ databases">
        <authorList>
            <person name="Dean J.D."/>
            <person name="Kim M.K."/>
            <person name="Newey C.N."/>
            <person name="Stoker T.S."/>
            <person name="Thompson D.W."/>
            <person name="Grose J.H."/>
        </authorList>
    </citation>
    <scope>NUCLEOTIDE SEQUENCE</scope>
    <source>
        <strain evidence="4">BT178</strain>
    </source>
</reference>
<dbReference type="NCBIfam" id="NF038128">
    <property type="entry name" value="choice_anch_J"/>
    <property type="match status" value="1"/>
</dbReference>
<sequence>MTNWYKTGRSTQRWRQLALAALLATGATAAQAQVLNYNAFGTQNTATTYTDLGTTGTVITTANTDDANSAAQPIGFTFNYNGTAFTEFVLNTNGFLKLGNQAPSAANLYYTTPNGATGDPISSTNAADVNILLPFNVDLVDGTSPAEYRVATTGTAPNRVCTIQWKNVSDKLSTATLGKQYANMEFQVKLYEANSMIDFVYGNAVAGPGPNALKTSAIGIKGSGSTATQTITVTKASSTAWAQATFLAGNYTVNAHNFRLTVLPDAGRTYRFQKIAANDAAVVAVYSLGKLPLTSAVPHTIQAVVRNVGTSPMTNVSVTATVAGVNTYTSTKTIASLAVDAQTTVSFDPFTPTVVGNETITVTAAADDITSNGTKTYLQQVTTNTYAVAEPGVAVSGSIGFGVNASILAVKYNTTVARQVSAVTVRLADPASVGQVVYAVVTNSAGVIVGRTPNYTVVAADINTDKVFTLATPASVPAGDFYAGLAQTASTVAHYPIGTQNEKPTRLSTFYSIALNGGAPGDQGSADLGRMMIEATTSAPVICVPQTVTAFPYSENFDAVSTGTLPCGITVEDVNADQVGWQNRSTVPADPTDIVVASSAPNAMTYYYNENSITTPANDWFYTPALFLRAGTSYQLSFKYRTSGNPAYPERLEVKYGPAASATSQTTALWTNANIVANSYQTANATSTIPVLAIQPATTGNYYIGFHAYSLANQFFLSVDDLQVVATAITSTSSALERAISVFPNPSTGIVTVDIQGAKAKGAMQVEVLNSLGQTVHTASVRDNELNKLDLSNLSAGMYVLKVKSGNEFTVRNLSIQK</sequence>
<name>A0ABS8AUP0_9BACT</name>
<keyword evidence="1" id="KW-0732">Signal</keyword>
<proteinExistence type="predicted"/>
<evidence type="ECO:0000313" key="5">
    <source>
        <dbReference type="Proteomes" id="UP001165296"/>
    </source>
</evidence>
<evidence type="ECO:0000313" key="4">
    <source>
        <dbReference type="EMBL" id="MCB2409928.1"/>
    </source>
</evidence>
<dbReference type="EMBL" id="JAJADR010000005">
    <property type="protein sequence ID" value="MCB2409928.1"/>
    <property type="molecule type" value="Genomic_DNA"/>
</dbReference>